<evidence type="ECO:0000256" key="2">
    <source>
        <dbReference type="SAM" id="Phobius"/>
    </source>
</evidence>
<feature type="compositionally biased region" description="Basic and acidic residues" evidence="1">
    <location>
        <begin position="198"/>
        <end position="212"/>
    </location>
</feature>
<feature type="compositionally biased region" description="Basic and acidic residues" evidence="1">
    <location>
        <begin position="548"/>
        <end position="564"/>
    </location>
</feature>
<feature type="transmembrane region" description="Helical" evidence="2">
    <location>
        <begin position="638"/>
        <end position="657"/>
    </location>
</feature>
<dbReference type="AlphaFoldDB" id="A0A7S3VE16"/>
<feature type="compositionally biased region" description="Basic residues" evidence="1">
    <location>
        <begin position="613"/>
        <end position="626"/>
    </location>
</feature>
<evidence type="ECO:0000256" key="1">
    <source>
        <dbReference type="SAM" id="MobiDB-lite"/>
    </source>
</evidence>
<feature type="compositionally biased region" description="Basic and acidic residues" evidence="1">
    <location>
        <begin position="578"/>
        <end position="609"/>
    </location>
</feature>
<organism evidence="3">
    <name type="scientific">Chaetoceros debilis</name>
    <dbReference type="NCBI Taxonomy" id="122233"/>
    <lineage>
        <taxon>Eukaryota</taxon>
        <taxon>Sar</taxon>
        <taxon>Stramenopiles</taxon>
        <taxon>Ochrophyta</taxon>
        <taxon>Bacillariophyta</taxon>
        <taxon>Coscinodiscophyceae</taxon>
        <taxon>Chaetocerotophycidae</taxon>
        <taxon>Chaetocerotales</taxon>
        <taxon>Chaetocerotaceae</taxon>
        <taxon>Chaetoceros</taxon>
    </lineage>
</organism>
<gene>
    <name evidence="3" type="ORF">CDEB00056_LOCUS18845</name>
</gene>
<accession>A0A7S3VE16</accession>
<name>A0A7S3VE16_9STRA</name>
<keyword evidence="2" id="KW-0812">Transmembrane</keyword>
<evidence type="ECO:0008006" key="4">
    <source>
        <dbReference type="Google" id="ProtNLM"/>
    </source>
</evidence>
<feature type="compositionally biased region" description="Low complexity" evidence="1">
    <location>
        <begin position="14"/>
        <end position="35"/>
    </location>
</feature>
<feature type="region of interest" description="Disordered" evidence="1">
    <location>
        <begin position="548"/>
        <end position="626"/>
    </location>
</feature>
<feature type="region of interest" description="Disordered" evidence="1">
    <location>
        <begin position="1"/>
        <end position="85"/>
    </location>
</feature>
<keyword evidence="2" id="KW-1133">Transmembrane helix</keyword>
<feature type="region of interest" description="Disordered" evidence="1">
    <location>
        <begin position="198"/>
        <end position="227"/>
    </location>
</feature>
<feature type="compositionally biased region" description="Low complexity" evidence="1">
    <location>
        <begin position="565"/>
        <end position="574"/>
    </location>
</feature>
<protein>
    <recommendedName>
        <fullName evidence="4">Methyltransferase domain-containing protein</fullName>
    </recommendedName>
</protein>
<dbReference type="EMBL" id="HBIO01024546">
    <property type="protein sequence ID" value="CAE0473992.1"/>
    <property type="molecule type" value="Transcribed_RNA"/>
</dbReference>
<feature type="compositionally biased region" description="Polar residues" evidence="1">
    <location>
        <begin position="215"/>
        <end position="227"/>
    </location>
</feature>
<reference evidence="3" key="1">
    <citation type="submission" date="2021-01" db="EMBL/GenBank/DDBJ databases">
        <authorList>
            <person name="Corre E."/>
            <person name="Pelletier E."/>
            <person name="Niang G."/>
            <person name="Scheremetjew M."/>
            <person name="Finn R."/>
            <person name="Kale V."/>
            <person name="Holt S."/>
            <person name="Cochrane G."/>
            <person name="Meng A."/>
            <person name="Brown T."/>
            <person name="Cohen L."/>
        </authorList>
    </citation>
    <scope>NUCLEOTIDE SEQUENCE</scope>
    <source>
        <strain evidence="3">MM31A-1</strain>
    </source>
</reference>
<keyword evidence="2" id="KW-0472">Membrane</keyword>
<proteinExistence type="predicted"/>
<feature type="compositionally biased region" description="Low complexity" evidence="1">
    <location>
        <begin position="49"/>
        <end position="60"/>
    </location>
</feature>
<sequence length="664" mass="71530">MNTTNKAALHAGDAASVASETSNATSASTSTVRRSIFSQVEKVKYNTGTPYSPSQSSRNSRPTRRRTRHSIGTSNVIGNRDRSGSALSASASNVSLASYASTISSSAVAVDYVDIMKFNEIGGASNLGISPLDIHGHGFGMGSSLDPGHHRRHSNMTAYVPGSPPRMIATPAPTPTPIRLDASGKALGNKTLIIGDARKINSEGDKEKRSDLPQEPSSFIQNPSSSKDMAMAIVPSTSNTETVIATSANAKMDILASEEKKEDTSAAVSAPLLCQPVSPTGTTATKVSLEKQLFHQLHNSHVKSPSIKEFNECWAFCKVVKSFFKGGKGKSKGNRDISTEFDVVIDVAGGHGALAALFLITTHARRAVVIDPADVGQRGVERAWGEFYKEDGKKLVFRHECLRTGLRDELDHAIATMGVSPQRVLVIACHACQHLTDETLEIACSYGVHAAVMPCCQKDLTGGSWKATGKSLGIGIETLLDVLVAGKVMSWTNGERSGVSYQVRMKTIDAKITPQNRVILCRALEASTPGALGGLGREKNEAHAKLERAYKKAHARQDRQKSNKDANNNAASSKNHGKQVDNDSSSIKEDRRINDEKETNNTKQKEHNSNNKNRSRSGPKQTKRRNMFSIMTRDSFCIKSAAIGIAVGFLMSTLSNIRSSRSRR</sequence>
<evidence type="ECO:0000313" key="3">
    <source>
        <dbReference type="EMBL" id="CAE0473992.1"/>
    </source>
</evidence>